<dbReference type="Proteomes" id="UP000094793">
    <property type="component" value="Chromosome"/>
</dbReference>
<organism evidence="2 3">
    <name type="scientific">Brevibacterium aurantiacum</name>
    <dbReference type="NCBI Taxonomy" id="273384"/>
    <lineage>
        <taxon>Bacteria</taxon>
        <taxon>Bacillati</taxon>
        <taxon>Actinomycetota</taxon>
        <taxon>Actinomycetes</taxon>
        <taxon>Micrococcales</taxon>
        <taxon>Brevibacteriaceae</taxon>
        <taxon>Brevibacterium</taxon>
    </lineage>
</organism>
<evidence type="ECO:0000256" key="1">
    <source>
        <dbReference type="SAM" id="MobiDB-lite"/>
    </source>
</evidence>
<feature type="region of interest" description="Disordered" evidence="1">
    <location>
        <begin position="23"/>
        <end position="42"/>
    </location>
</feature>
<sequence length="42" mass="4592">MIPAEGMFPLRLNTTLSSRTVREEQNVLQSCTTGVRAENGPS</sequence>
<accession>A0A1D7W7X6</accession>
<dbReference type="AlphaFoldDB" id="A0A1D7W7X6"/>
<name>A0A1D7W7X6_BREAU</name>
<protein>
    <submittedName>
        <fullName evidence="2">Uncharacterized protein</fullName>
    </submittedName>
</protein>
<evidence type="ECO:0000313" key="2">
    <source>
        <dbReference type="EMBL" id="AOP54738.1"/>
    </source>
</evidence>
<reference evidence="3" key="1">
    <citation type="submission" date="2016-09" db="EMBL/GenBank/DDBJ databases">
        <title>Complete Genome Sequence of Brevibacterium linens SMQ-1335.</title>
        <authorList>
            <person name="de Melo A.G."/>
            <person name="Labrie S.J."/>
            <person name="Dumaresq J."/>
            <person name="Roberts R.J."/>
            <person name="Tremblay D.M."/>
            <person name="Moineau S."/>
        </authorList>
    </citation>
    <scope>NUCLEOTIDE SEQUENCE [LARGE SCALE GENOMIC DNA]</scope>
    <source>
        <strain evidence="3">SMQ-1335</strain>
    </source>
</reference>
<proteinExistence type="predicted"/>
<dbReference type="EMBL" id="CP017150">
    <property type="protein sequence ID" value="AOP54738.1"/>
    <property type="molecule type" value="Genomic_DNA"/>
</dbReference>
<dbReference type="KEGG" id="blin:BLSMQ_3036"/>
<evidence type="ECO:0000313" key="3">
    <source>
        <dbReference type="Proteomes" id="UP000094793"/>
    </source>
</evidence>
<gene>
    <name evidence="2" type="ORF">BLSMQ_3036</name>
</gene>